<name>A0A9W6DHS8_9EURO</name>
<evidence type="ECO:0000313" key="1">
    <source>
        <dbReference type="EMBL" id="GKZ17749.1"/>
    </source>
</evidence>
<dbReference type="EMBL" id="BROQ01000007">
    <property type="protein sequence ID" value="GKZ17749.1"/>
    <property type="molecule type" value="Genomic_DNA"/>
</dbReference>
<protein>
    <submittedName>
        <fullName evidence="1">Uncharacterized protein</fullName>
    </submittedName>
</protein>
<accession>A0A9W6DHS8</accession>
<dbReference type="AlphaFoldDB" id="A0A9W6DHS8"/>
<reference evidence="1" key="1">
    <citation type="submission" date="2022-07" db="EMBL/GenBank/DDBJ databases">
        <title>Taxonomy of Aspergillus series Nigri: significant species reduction supported by multi-species coalescent approaches.</title>
        <authorList>
            <person name="Bian C."/>
            <person name="Kusuya Y."/>
            <person name="Sklenar F."/>
            <person name="D'hooge E."/>
            <person name="Yaguchi T."/>
            <person name="Takahashi H."/>
            <person name="Hubka V."/>
        </authorList>
    </citation>
    <scope>NUCLEOTIDE SEQUENCE</scope>
    <source>
        <strain evidence="1">CBS 733.88</strain>
    </source>
</reference>
<comment type="caution">
    <text evidence="1">The sequence shown here is derived from an EMBL/GenBank/DDBJ whole genome shotgun (WGS) entry which is preliminary data.</text>
</comment>
<gene>
    <name evidence="1" type="ORF">AbraCBS73388_010068</name>
</gene>
<evidence type="ECO:0000313" key="2">
    <source>
        <dbReference type="Proteomes" id="UP001143548"/>
    </source>
</evidence>
<proteinExistence type="predicted"/>
<sequence length="150" mass="16925">MVPSWTLSKSGHFPVDDCTALKTHIEHLARKTAYGGSLEVLFHTPSTELEVGRNASPEKTHIAQIQADWRFEWPFTPTDQVWSELIMNAMVDHKNGWIELPVAKPSYGMSPFRRAMRANDTSHIVSRQQDADGVTRSVRQFSSWGQDSSA</sequence>
<dbReference type="Proteomes" id="UP001143548">
    <property type="component" value="Unassembled WGS sequence"/>
</dbReference>
<organism evidence="1 2">
    <name type="scientific">Aspergillus brasiliensis</name>
    <dbReference type="NCBI Taxonomy" id="319629"/>
    <lineage>
        <taxon>Eukaryota</taxon>
        <taxon>Fungi</taxon>
        <taxon>Dikarya</taxon>
        <taxon>Ascomycota</taxon>
        <taxon>Pezizomycotina</taxon>
        <taxon>Eurotiomycetes</taxon>
        <taxon>Eurotiomycetidae</taxon>
        <taxon>Eurotiales</taxon>
        <taxon>Aspergillaceae</taxon>
        <taxon>Aspergillus</taxon>
        <taxon>Aspergillus subgen. Circumdati</taxon>
    </lineage>
</organism>